<evidence type="ECO:0000313" key="3">
    <source>
        <dbReference type="EMBL" id="EXJ71899.1"/>
    </source>
</evidence>
<evidence type="ECO:0000259" key="2">
    <source>
        <dbReference type="PROSITE" id="PS50969"/>
    </source>
</evidence>
<feature type="domain" description="FCP1 homology" evidence="2">
    <location>
        <begin position="241"/>
        <end position="409"/>
    </location>
</feature>
<proteinExistence type="predicted"/>
<comment type="caution">
    <text evidence="3">The sequence shown here is derived from an EMBL/GenBank/DDBJ whole genome shotgun (WGS) entry which is preliminary data.</text>
</comment>
<dbReference type="GeneID" id="19189124"/>
<accession>W9XNI7</accession>
<evidence type="ECO:0000313" key="4">
    <source>
        <dbReference type="Proteomes" id="UP000019471"/>
    </source>
</evidence>
<feature type="compositionally biased region" description="Basic residues" evidence="1">
    <location>
        <begin position="1"/>
        <end position="13"/>
    </location>
</feature>
<dbReference type="AlphaFoldDB" id="W9XNI7"/>
<feature type="region of interest" description="Disordered" evidence="1">
    <location>
        <begin position="532"/>
        <end position="649"/>
    </location>
</feature>
<feature type="compositionally biased region" description="Polar residues" evidence="1">
    <location>
        <begin position="489"/>
        <end position="502"/>
    </location>
</feature>
<dbReference type="EMBL" id="AMGX01000006">
    <property type="protein sequence ID" value="EXJ71899.1"/>
    <property type="molecule type" value="Genomic_DNA"/>
</dbReference>
<dbReference type="HOGENOM" id="CLU_026787_0_0_1"/>
<protein>
    <recommendedName>
        <fullName evidence="2">FCP1 homology domain-containing protein</fullName>
    </recommendedName>
</protein>
<sequence>MGKSRGARYRPNHGHQPEPAGATPQDLQPWNGGAHNASPLDRVAQIRQGDYYDCCSQDRIDIYNAVDSWRSYGNENANLQTATNFQSFYSSYHGYVGGPQHQIYPPAPQGVSAGSCAFQPSHVRPSHSNPYQPLRISDGTRERDIVQQAQNVLPMVQPQTSSRYQFRERKPAQIGPYSVASTADTPVSSLEAASKRGHVDTVPIMKVSQRGRWVRDATPPPAPTASEEYKRKAALAPAIRQAPQKLLVILDLNGTLLVRPNRHRPRNIIVRPGVTQLLDYLFQNHVVMVYSSTKPDNCAAMVDQFFHHTQRSAMAGVWARDKLGLNKVQYDSKVQVYKKLEPIWEDKKIRKKAEPGQRWDQSNTVLVDDSHLKGLGQPRNLLQIPEFLNNAPRQGGQALLNWQREQEQIVYSIQQKLEELKWQVDVSRTIREWQTGKRQAPGVVDETVDQKALQGTQNRELSPTPSIGSPAPRVGQLESSIPRQLGTPEASTLSDTESSDSYEQGGGSGGVKTAAEVTNSLLDELEKEIDRNLNLDQDRSRGADQTIGSATDVTTVNKSGTKNRDQQRSESPIDESVWADILRGHGAAAGRVGESVQRTTHARNPSSREEKTQGKTASAGKRQRQRKKRGPRKEEKGSLRHAPPTPESI</sequence>
<dbReference type="RefSeq" id="XP_007743197.1">
    <property type="nucleotide sequence ID" value="XM_007745007.1"/>
</dbReference>
<dbReference type="SUPFAM" id="SSF56784">
    <property type="entry name" value="HAD-like"/>
    <property type="match status" value="1"/>
</dbReference>
<dbReference type="STRING" id="1182543.W9XNI7"/>
<dbReference type="Proteomes" id="UP000019471">
    <property type="component" value="Unassembled WGS sequence"/>
</dbReference>
<feature type="region of interest" description="Disordered" evidence="1">
    <location>
        <begin position="1"/>
        <end position="36"/>
    </location>
</feature>
<feature type="compositionally biased region" description="Basic residues" evidence="1">
    <location>
        <begin position="621"/>
        <end position="631"/>
    </location>
</feature>
<feature type="compositionally biased region" description="Basic and acidic residues" evidence="1">
    <location>
        <begin position="532"/>
        <end position="542"/>
    </location>
</feature>
<dbReference type="Gene3D" id="3.40.50.1000">
    <property type="entry name" value="HAD superfamily/HAD-like"/>
    <property type="match status" value="1"/>
</dbReference>
<dbReference type="InterPro" id="IPR023214">
    <property type="entry name" value="HAD_sf"/>
</dbReference>
<evidence type="ECO:0000256" key="1">
    <source>
        <dbReference type="SAM" id="MobiDB-lite"/>
    </source>
</evidence>
<feature type="compositionally biased region" description="Polar residues" evidence="1">
    <location>
        <begin position="454"/>
        <end position="467"/>
    </location>
</feature>
<dbReference type="PROSITE" id="PS50969">
    <property type="entry name" value="FCP1"/>
    <property type="match status" value="1"/>
</dbReference>
<dbReference type="Pfam" id="PF03031">
    <property type="entry name" value="NIF"/>
    <property type="match status" value="1"/>
</dbReference>
<dbReference type="OrthoDB" id="1711508at2759"/>
<dbReference type="PANTHER" id="PTHR12210">
    <property type="entry name" value="DULLARD PROTEIN PHOSPHATASE"/>
    <property type="match status" value="1"/>
</dbReference>
<dbReference type="InterPro" id="IPR004274">
    <property type="entry name" value="FCP1_dom"/>
</dbReference>
<feature type="compositionally biased region" description="Polar residues" evidence="1">
    <location>
        <begin position="546"/>
        <end position="560"/>
    </location>
</feature>
<dbReference type="SMART" id="SM00577">
    <property type="entry name" value="CPDc"/>
    <property type="match status" value="1"/>
</dbReference>
<gene>
    <name evidence="3" type="ORF">A1O5_04400</name>
</gene>
<keyword evidence="4" id="KW-1185">Reference proteome</keyword>
<feature type="region of interest" description="Disordered" evidence="1">
    <location>
        <begin position="454"/>
        <end position="513"/>
    </location>
</feature>
<reference evidence="3 4" key="1">
    <citation type="submission" date="2013-03" db="EMBL/GenBank/DDBJ databases">
        <title>The Genome Sequence of Cladophialophora psammophila CBS 110553.</title>
        <authorList>
            <consortium name="The Broad Institute Genomics Platform"/>
            <person name="Cuomo C."/>
            <person name="de Hoog S."/>
            <person name="Gorbushina A."/>
            <person name="Walker B."/>
            <person name="Young S.K."/>
            <person name="Zeng Q."/>
            <person name="Gargeya S."/>
            <person name="Fitzgerald M."/>
            <person name="Haas B."/>
            <person name="Abouelleil A."/>
            <person name="Allen A.W."/>
            <person name="Alvarado L."/>
            <person name="Arachchi H.M."/>
            <person name="Berlin A.M."/>
            <person name="Chapman S.B."/>
            <person name="Gainer-Dewar J."/>
            <person name="Goldberg J."/>
            <person name="Griggs A."/>
            <person name="Gujja S."/>
            <person name="Hansen M."/>
            <person name="Howarth C."/>
            <person name="Imamovic A."/>
            <person name="Ireland A."/>
            <person name="Larimer J."/>
            <person name="McCowan C."/>
            <person name="Murphy C."/>
            <person name="Pearson M."/>
            <person name="Poon T.W."/>
            <person name="Priest M."/>
            <person name="Roberts A."/>
            <person name="Saif S."/>
            <person name="Shea T."/>
            <person name="Sisk P."/>
            <person name="Sykes S."/>
            <person name="Wortman J."/>
            <person name="Nusbaum C."/>
            <person name="Birren B."/>
        </authorList>
    </citation>
    <scope>NUCLEOTIDE SEQUENCE [LARGE SCALE GENOMIC DNA]</scope>
    <source>
        <strain evidence="3 4">CBS 110553</strain>
    </source>
</reference>
<feature type="compositionally biased region" description="Polar residues" evidence="1">
    <location>
        <begin position="596"/>
        <end position="605"/>
    </location>
</feature>
<dbReference type="InterPro" id="IPR036412">
    <property type="entry name" value="HAD-like_sf"/>
</dbReference>
<name>W9XNI7_9EURO</name>
<dbReference type="InterPro" id="IPR050365">
    <property type="entry name" value="TIM50"/>
</dbReference>
<dbReference type="eggNOG" id="KOG1605">
    <property type="taxonomic scope" value="Eukaryota"/>
</dbReference>
<organism evidence="3 4">
    <name type="scientific">Cladophialophora psammophila CBS 110553</name>
    <dbReference type="NCBI Taxonomy" id="1182543"/>
    <lineage>
        <taxon>Eukaryota</taxon>
        <taxon>Fungi</taxon>
        <taxon>Dikarya</taxon>
        <taxon>Ascomycota</taxon>
        <taxon>Pezizomycotina</taxon>
        <taxon>Eurotiomycetes</taxon>
        <taxon>Chaetothyriomycetidae</taxon>
        <taxon>Chaetothyriales</taxon>
        <taxon>Herpotrichiellaceae</taxon>
        <taxon>Cladophialophora</taxon>
    </lineage>
</organism>
<feature type="region of interest" description="Disordered" evidence="1">
    <location>
        <begin position="115"/>
        <end position="135"/>
    </location>
</feature>